<evidence type="ECO:0000313" key="3">
    <source>
        <dbReference type="Proteomes" id="UP000094463"/>
    </source>
</evidence>
<organism evidence="2 3">
    <name type="scientific">Salisediminibacterium beveridgei</name>
    <dbReference type="NCBI Taxonomy" id="632773"/>
    <lineage>
        <taxon>Bacteria</taxon>
        <taxon>Bacillati</taxon>
        <taxon>Bacillota</taxon>
        <taxon>Bacilli</taxon>
        <taxon>Bacillales</taxon>
        <taxon>Bacillaceae</taxon>
        <taxon>Salisediminibacterium</taxon>
    </lineage>
</organism>
<gene>
    <name evidence="2" type="ORF">BBEV_0115</name>
</gene>
<dbReference type="OrthoDB" id="2988929at2"/>
<proteinExistence type="predicted"/>
<dbReference type="AlphaFoldDB" id="A0A1D7QRB1"/>
<dbReference type="RefSeq" id="WP_069363681.1">
    <property type="nucleotide sequence ID" value="NZ_CP012502.1"/>
</dbReference>
<protein>
    <submittedName>
        <fullName evidence="2">Uncharacterized protein</fullName>
    </submittedName>
</protein>
<dbReference type="Proteomes" id="UP000094463">
    <property type="component" value="Chromosome"/>
</dbReference>
<evidence type="ECO:0000256" key="1">
    <source>
        <dbReference type="SAM" id="Phobius"/>
    </source>
</evidence>
<sequence>MKNKLLIVFGITGLFAMNFMLITIYNVFTSSEFDLSDAAALYIEEDEELANLDVEERRYWEGDMRAFSFLAHDGEVSMILFKENLFGWSGEDHWLMASGRNEPLMLRDEDLIAGVLQDNQEEVLINGESPEYIEVNDRMVWVMSYRDTEFPGDITIEYEAG</sequence>
<keyword evidence="3" id="KW-1185">Reference proteome</keyword>
<keyword evidence="1" id="KW-0812">Transmembrane</keyword>
<keyword evidence="1" id="KW-0472">Membrane</keyword>
<keyword evidence="1" id="KW-1133">Transmembrane helix</keyword>
<accession>A0A1D7QRB1</accession>
<feature type="transmembrane region" description="Helical" evidence="1">
    <location>
        <begin position="6"/>
        <end position="28"/>
    </location>
</feature>
<reference evidence="2 3" key="1">
    <citation type="submission" date="2015-08" db="EMBL/GenBank/DDBJ databases">
        <title>The complete genome sequence of Bacillus beveridgei MLTeJB.</title>
        <authorList>
            <person name="Hanson T.E."/>
            <person name="Mesa C."/>
            <person name="Basesman S.M."/>
            <person name="Oremland R.S."/>
        </authorList>
    </citation>
    <scope>NUCLEOTIDE SEQUENCE [LARGE SCALE GENOMIC DNA]</scope>
    <source>
        <strain evidence="2 3">MLTeJB</strain>
    </source>
</reference>
<dbReference type="EMBL" id="CP012502">
    <property type="protein sequence ID" value="AOM81510.1"/>
    <property type="molecule type" value="Genomic_DNA"/>
</dbReference>
<evidence type="ECO:0000313" key="2">
    <source>
        <dbReference type="EMBL" id="AOM81510.1"/>
    </source>
</evidence>
<dbReference type="KEGG" id="bbev:BBEV_0115"/>
<name>A0A1D7QRB1_9BACI</name>